<evidence type="ECO:0008006" key="4">
    <source>
        <dbReference type="Google" id="ProtNLM"/>
    </source>
</evidence>
<dbReference type="EMBL" id="JALNTZ010000003">
    <property type="protein sequence ID" value="KAJ3657876.1"/>
    <property type="molecule type" value="Genomic_DNA"/>
</dbReference>
<accession>A0AA38MIR3</accession>
<protein>
    <recommendedName>
        <fullName evidence="4">Venom protein</fullName>
    </recommendedName>
</protein>
<feature type="signal peptide" evidence="1">
    <location>
        <begin position="1"/>
        <end position="22"/>
    </location>
</feature>
<evidence type="ECO:0000256" key="1">
    <source>
        <dbReference type="SAM" id="SignalP"/>
    </source>
</evidence>
<name>A0AA38MIR3_9CUCU</name>
<keyword evidence="1" id="KW-0732">Signal</keyword>
<evidence type="ECO:0000313" key="3">
    <source>
        <dbReference type="Proteomes" id="UP001168821"/>
    </source>
</evidence>
<gene>
    <name evidence="2" type="ORF">Zmor_009652</name>
</gene>
<sequence length="312" mass="36393">MIVVLMVLFLVVNCHECDPVLAKVKNQLSRKIDQSLYKYYDLEAQAKTNNRQIKKIVNKVHPSALNECYVDDKLGTLYGIILEYRRLLSGLTYSGYNFQQIDDYFEKTRSEIEQNNARFLLFCLCQTNCYRPNPNNYAELDIHFIAEDFDRKIGGTYYDILVLKVHINVNAQFVENAIDEEIVRLIDNENDTRCRQLLQVFKNKAREDCQMELDFDLLEKTRAKFAQLKEVACSTLEICGELNPLLTQGENLEKCELSKIVDLRRQSVLVNEEFQQAKKKLFEDHDHCIRDLMGSVFANIAQIVYGTCRKLE</sequence>
<reference evidence="2" key="1">
    <citation type="journal article" date="2023" name="G3 (Bethesda)">
        <title>Whole genome assemblies of Zophobas morio and Tenebrio molitor.</title>
        <authorList>
            <person name="Kaur S."/>
            <person name="Stinson S.A."/>
            <person name="diCenzo G.C."/>
        </authorList>
    </citation>
    <scope>NUCLEOTIDE SEQUENCE</scope>
    <source>
        <strain evidence="2">QUZm001</strain>
    </source>
</reference>
<evidence type="ECO:0000313" key="2">
    <source>
        <dbReference type="EMBL" id="KAJ3657876.1"/>
    </source>
</evidence>
<dbReference type="AlphaFoldDB" id="A0AA38MIR3"/>
<proteinExistence type="predicted"/>
<organism evidence="2 3">
    <name type="scientific">Zophobas morio</name>
    <dbReference type="NCBI Taxonomy" id="2755281"/>
    <lineage>
        <taxon>Eukaryota</taxon>
        <taxon>Metazoa</taxon>
        <taxon>Ecdysozoa</taxon>
        <taxon>Arthropoda</taxon>
        <taxon>Hexapoda</taxon>
        <taxon>Insecta</taxon>
        <taxon>Pterygota</taxon>
        <taxon>Neoptera</taxon>
        <taxon>Endopterygota</taxon>
        <taxon>Coleoptera</taxon>
        <taxon>Polyphaga</taxon>
        <taxon>Cucujiformia</taxon>
        <taxon>Tenebrionidae</taxon>
        <taxon>Zophobas</taxon>
    </lineage>
</organism>
<keyword evidence="3" id="KW-1185">Reference proteome</keyword>
<dbReference type="Proteomes" id="UP001168821">
    <property type="component" value="Unassembled WGS sequence"/>
</dbReference>
<comment type="caution">
    <text evidence="2">The sequence shown here is derived from an EMBL/GenBank/DDBJ whole genome shotgun (WGS) entry which is preliminary data.</text>
</comment>
<feature type="chain" id="PRO_5041215218" description="Venom protein" evidence="1">
    <location>
        <begin position="23"/>
        <end position="312"/>
    </location>
</feature>